<name>A0A7L6N3R7_9MOLU</name>
<reference evidence="2 3" key="1">
    <citation type="submission" date="2020-04" db="EMBL/GenBank/DDBJ databases">
        <authorList>
            <person name="Zheng R.K."/>
            <person name="Sun C.M."/>
        </authorList>
    </citation>
    <scope>NUCLEOTIDE SEQUENCE [LARGE SCALE GENOMIC DNA]</scope>
    <source>
        <strain evidence="3">zrk29</strain>
    </source>
</reference>
<organism evidence="2 3">
    <name type="scientific">Hujiaoplasma nucleasis</name>
    <dbReference type="NCBI Taxonomy" id="2725268"/>
    <lineage>
        <taxon>Bacteria</taxon>
        <taxon>Bacillati</taxon>
        <taxon>Mycoplasmatota</taxon>
        <taxon>Mollicutes</taxon>
        <taxon>Candidatus Izemoplasmatales</taxon>
        <taxon>Hujiaoplasmataceae</taxon>
        <taxon>Hujiaoplasma</taxon>
    </lineage>
</organism>
<accession>A0A7L6N3R7</accession>
<dbReference type="RefSeq" id="WP_312031662.1">
    <property type="nucleotide sequence ID" value="NZ_CP051151.1"/>
</dbReference>
<dbReference type="KEGG" id="tbk:HF295_08075"/>
<evidence type="ECO:0000256" key="1">
    <source>
        <dbReference type="SAM" id="Phobius"/>
    </source>
</evidence>
<feature type="transmembrane region" description="Helical" evidence="1">
    <location>
        <begin position="12"/>
        <end position="29"/>
    </location>
</feature>
<sequence length="222" mass="25882">MFIFKLIRRMVLFFLVIIVITFVGLLIYMNSVNVNITDEDLPENVYNSSKNLEIRMIDSMIEIVTSDNQEDANQDIEDFLNLMIFKTIRDDINAEYDPIKGESDQSQYIIEDSLFTLDYLIANVNDEDQVVLTVSLKRYGFPKFETALYFYFDIDLSFAKRKMILTLDKVFLDNQEISRGVYDYVVSMADKDSIESAVDKGELDLDKYTYTISFGDFIPFSF</sequence>
<keyword evidence="1" id="KW-1133">Transmembrane helix</keyword>
<proteinExistence type="predicted"/>
<keyword evidence="1" id="KW-0472">Membrane</keyword>
<keyword evidence="3" id="KW-1185">Reference proteome</keyword>
<dbReference type="EMBL" id="CP051151">
    <property type="protein sequence ID" value="QLY40813.1"/>
    <property type="molecule type" value="Genomic_DNA"/>
</dbReference>
<evidence type="ECO:0000313" key="3">
    <source>
        <dbReference type="Proteomes" id="UP000512167"/>
    </source>
</evidence>
<evidence type="ECO:0000313" key="2">
    <source>
        <dbReference type="EMBL" id="QLY40813.1"/>
    </source>
</evidence>
<keyword evidence="1" id="KW-0812">Transmembrane</keyword>
<dbReference type="Proteomes" id="UP000512167">
    <property type="component" value="Chromosome"/>
</dbReference>
<dbReference type="AlphaFoldDB" id="A0A7L6N3R7"/>
<gene>
    <name evidence="2" type="ORF">HF295_08075</name>
</gene>
<protein>
    <submittedName>
        <fullName evidence="2">Uncharacterized protein</fullName>
    </submittedName>
</protein>